<protein>
    <submittedName>
        <fullName evidence="3">DUF1700 domain-containing protein</fullName>
    </submittedName>
</protein>
<keyword evidence="2" id="KW-0472">Membrane</keyword>
<feature type="transmembrane region" description="Helical" evidence="2">
    <location>
        <begin position="173"/>
        <end position="195"/>
    </location>
</feature>
<evidence type="ECO:0000256" key="1">
    <source>
        <dbReference type="SAM" id="MobiDB-lite"/>
    </source>
</evidence>
<dbReference type="EMBL" id="DVHU01000026">
    <property type="protein sequence ID" value="HIR92414.1"/>
    <property type="molecule type" value="Genomic_DNA"/>
</dbReference>
<gene>
    <name evidence="3" type="ORF">IAB98_03200</name>
</gene>
<sequence>MNRQEFMGQLNRLLAEVPEDERQDALAYYEDYFDAAGPEQEDQVIQDLGSPGKVAAIIRADLREGSRTRGEFTENGYQDDRFSERRQTPARRGESREKGSGSAEKNAWTKESQTGENAGEGHGEPFRKNIWQQRREAWRNQNDNGGSGQGQDRSWQEQEERRARRQPQGLGRWVWLLLLICVAGPVVLGIGGGILGLLGGFLAAALGIALSGIVLLGSGVYHAVIGAMKIAASPASGLVGLGVGLLAVGLGILIFLLCVWLAFRIFPRCFRWVVNAIRGIFRHGGRRDGEEV</sequence>
<dbReference type="Pfam" id="PF22564">
    <property type="entry name" value="HAAS"/>
    <property type="match status" value="1"/>
</dbReference>
<proteinExistence type="predicted"/>
<feature type="transmembrane region" description="Helical" evidence="2">
    <location>
        <begin position="201"/>
        <end position="225"/>
    </location>
</feature>
<keyword evidence="2" id="KW-0812">Transmembrane</keyword>
<accession>A0A9D1EIZ0</accession>
<organism evidence="3 4">
    <name type="scientific">Candidatus Egerieimonas intestinavium</name>
    <dbReference type="NCBI Taxonomy" id="2840777"/>
    <lineage>
        <taxon>Bacteria</taxon>
        <taxon>Bacillati</taxon>
        <taxon>Bacillota</taxon>
        <taxon>Clostridia</taxon>
        <taxon>Lachnospirales</taxon>
        <taxon>Lachnospiraceae</taxon>
        <taxon>Lachnospiraceae incertae sedis</taxon>
        <taxon>Candidatus Egerieimonas</taxon>
    </lineage>
</organism>
<keyword evidence="2" id="KW-1133">Transmembrane helix</keyword>
<name>A0A9D1EIZ0_9FIRM</name>
<evidence type="ECO:0000256" key="2">
    <source>
        <dbReference type="SAM" id="Phobius"/>
    </source>
</evidence>
<evidence type="ECO:0000313" key="4">
    <source>
        <dbReference type="Proteomes" id="UP000886841"/>
    </source>
</evidence>
<feature type="region of interest" description="Disordered" evidence="1">
    <location>
        <begin position="67"/>
        <end position="126"/>
    </location>
</feature>
<reference evidence="3" key="2">
    <citation type="journal article" date="2021" name="PeerJ">
        <title>Extensive microbial diversity within the chicken gut microbiome revealed by metagenomics and culture.</title>
        <authorList>
            <person name="Gilroy R."/>
            <person name="Ravi A."/>
            <person name="Getino M."/>
            <person name="Pursley I."/>
            <person name="Horton D.L."/>
            <person name="Alikhan N.F."/>
            <person name="Baker D."/>
            <person name="Gharbi K."/>
            <person name="Hall N."/>
            <person name="Watson M."/>
            <person name="Adriaenssens E.M."/>
            <person name="Foster-Nyarko E."/>
            <person name="Jarju S."/>
            <person name="Secka A."/>
            <person name="Antonio M."/>
            <person name="Oren A."/>
            <person name="Chaudhuri R.R."/>
            <person name="La Ragione R."/>
            <person name="Hildebrand F."/>
            <person name="Pallen M.J."/>
        </authorList>
    </citation>
    <scope>NUCLEOTIDE SEQUENCE</scope>
    <source>
        <strain evidence="3">ChiSxjej1B13-7041</strain>
    </source>
</reference>
<dbReference type="AlphaFoldDB" id="A0A9D1EIZ0"/>
<evidence type="ECO:0000313" key="3">
    <source>
        <dbReference type="EMBL" id="HIR92414.1"/>
    </source>
</evidence>
<feature type="transmembrane region" description="Helical" evidence="2">
    <location>
        <begin position="237"/>
        <end position="263"/>
    </location>
</feature>
<comment type="caution">
    <text evidence="3">The sequence shown here is derived from an EMBL/GenBank/DDBJ whole genome shotgun (WGS) entry which is preliminary data.</text>
</comment>
<feature type="compositionally biased region" description="Basic and acidic residues" evidence="1">
    <location>
        <begin position="67"/>
        <end position="99"/>
    </location>
</feature>
<reference evidence="3" key="1">
    <citation type="submission" date="2020-10" db="EMBL/GenBank/DDBJ databases">
        <authorList>
            <person name="Gilroy R."/>
        </authorList>
    </citation>
    <scope>NUCLEOTIDE SEQUENCE</scope>
    <source>
        <strain evidence="3">ChiSxjej1B13-7041</strain>
    </source>
</reference>
<dbReference type="Proteomes" id="UP000886841">
    <property type="component" value="Unassembled WGS sequence"/>
</dbReference>
<feature type="region of interest" description="Disordered" evidence="1">
    <location>
        <begin position="140"/>
        <end position="162"/>
    </location>
</feature>